<gene>
    <name evidence="3" type="ORF">DRP53_07395</name>
</gene>
<accession>A0A660SHR9</accession>
<comment type="caution">
    <text evidence="3">The sequence shown here is derived from an EMBL/GenBank/DDBJ whole genome shotgun (WGS) entry which is preliminary data.</text>
</comment>
<keyword evidence="3" id="KW-0436">Ligase</keyword>
<sequence length="351" mass="39884">MYLFRLGHLPGQQSMTIFHALARMGVEALVIVSPKEPIISVGYFQDTKAEVDLDYIEKKKLGIMRREVGGGATYLDHNQVFYQLIWNRNNKRFPKRIEEIFELLSIPACQTYEEFGIKARFRPTNDIVTEAGKKIAGEGGGDIGDSMVFVGGILMDFDYETMTNVLKVPEEKFRDKIYKSMRENLTTMKRELGSIPPRKDIVQVLIESFERITGHLEQAELTPELLKKMAEVESYLTSEEVLFKKTPRVYEGVKIREGVEIRFGIHKAKGGLIRACEEIAEKKIETVSLSGDFNLFPKEGLERIERAIEKKDLDAEVIKKAVAETYERERIESPGVGPDDIAKVTTEAKSP</sequence>
<dbReference type="PANTHER" id="PTHR43679">
    <property type="entry name" value="OCTANOYLTRANSFERASE LIPM-RELATED"/>
    <property type="match status" value="1"/>
</dbReference>
<feature type="region of interest" description="Disordered" evidence="1">
    <location>
        <begin position="329"/>
        <end position="351"/>
    </location>
</feature>
<dbReference type="AlphaFoldDB" id="A0A660SHR9"/>
<dbReference type="Proteomes" id="UP000268469">
    <property type="component" value="Unassembled WGS sequence"/>
</dbReference>
<dbReference type="Gene3D" id="3.30.390.50">
    <property type="entry name" value="CO dehydrogenase flavoprotein, C-terminal domain"/>
    <property type="match status" value="1"/>
</dbReference>
<reference evidence="3 4" key="1">
    <citation type="submission" date="2018-06" db="EMBL/GenBank/DDBJ databases">
        <title>Extensive metabolic versatility and redundancy in microbially diverse, dynamic hydrothermal sediments.</title>
        <authorList>
            <person name="Dombrowski N."/>
            <person name="Teske A."/>
            <person name="Baker B.J."/>
        </authorList>
    </citation>
    <scope>NUCLEOTIDE SEQUENCE [LARGE SCALE GENOMIC DNA]</scope>
    <source>
        <strain evidence="3">B36_G15</strain>
    </source>
</reference>
<evidence type="ECO:0000259" key="2">
    <source>
        <dbReference type="PROSITE" id="PS51733"/>
    </source>
</evidence>
<dbReference type="CDD" id="cd16443">
    <property type="entry name" value="LplA"/>
    <property type="match status" value="1"/>
</dbReference>
<dbReference type="GO" id="GO:0016874">
    <property type="term" value="F:ligase activity"/>
    <property type="evidence" value="ECO:0007669"/>
    <property type="project" value="UniProtKB-KW"/>
</dbReference>
<protein>
    <submittedName>
        <fullName evidence="3">Lipoate--protein ligase family protein</fullName>
    </submittedName>
</protein>
<name>A0A660SHR9_UNCW3</name>
<proteinExistence type="predicted"/>
<dbReference type="InterPro" id="IPR004143">
    <property type="entry name" value="BPL_LPL_catalytic"/>
</dbReference>
<organism evidence="3 4">
    <name type="scientific">candidate division WOR-3 bacterium</name>
    <dbReference type="NCBI Taxonomy" id="2052148"/>
    <lineage>
        <taxon>Bacteria</taxon>
        <taxon>Bacteria division WOR-3</taxon>
    </lineage>
</organism>
<feature type="domain" description="BPL/LPL catalytic" evidence="2">
    <location>
        <begin position="24"/>
        <end position="217"/>
    </location>
</feature>
<evidence type="ECO:0000256" key="1">
    <source>
        <dbReference type="SAM" id="MobiDB-lite"/>
    </source>
</evidence>
<dbReference type="Pfam" id="PF21948">
    <property type="entry name" value="LplA-B_cat"/>
    <property type="match status" value="1"/>
</dbReference>
<dbReference type="PROSITE" id="PS51733">
    <property type="entry name" value="BPL_LPL_CATALYTIC"/>
    <property type="match status" value="1"/>
</dbReference>
<dbReference type="Gene3D" id="3.30.930.10">
    <property type="entry name" value="Bira Bifunctional Protein, Domain 2"/>
    <property type="match status" value="1"/>
</dbReference>
<dbReference type="EMBL" id="QNBE01000070">
    <property type="protein sequence ID" value="RKX69696.1"/>
    <property type="molecule type" value="Genomic_DNA"/>
</dbReference>
<dbReference type="InterPro" id="IPR050664">
    <property type="entry name" value="Octanoyltrans_LipM/LipL"/>
</dbReference>
<dbReference type="SUPFAM" id="SSF55681">
    <property type="entry name" value="Class II aaRS and biotin synthetases"/>
    <property type="match status" value="1"/>
</dbReference>
<dbReference type="PANTHER" id="PTHR43679:SF2">
    <property type="entry name" value="OCTANOYL-[GCVH]:PROTEIN N-OCTANOYLTRANSFERASE"/>
    <property type="match status" value="1"/>
</dbReference>
<dbReference type="InterPro" id="IPR045864">
    <property type="entry name" value="aa-tRNA-synth_II/BPL/LPL"/>
</dbReference>
<evidence type="ECO:0000313" key="4">
    <source>
        <dbReference type="Proteomes" id="UP000268469"/>
    </source>
</evidence>
<evidence type="ECO:0000313" key="3">
    <source>
        <dbReference type="EMBL" id="RKX69696.1"/>
    </source>
</evidence>